<gene>
    <name evidence="3" type="ORF">A3C81_00150</name>
</gene>
<comment type="caution">
    <text evidence="3">The sequence shown here is derived from an EMBL/GenBank/DDBJ whole genome shotgun (WGS) entry which is preliminary data.</text>
</comment>
<feature type="chain" id="PRO_5009535524" evidence="2">
    <location>
        <begin position="36"/>
        <end position="826"/>
    </location>
</feature>
<evidence type="ECO:0000256" key="1">
    <source>
        <dbReference type="SAM" id="MobiDB-lite"/>
    </source>
</evidence>
<evidence type="ECO:0000313" key="4">
    <source>
        <dbReference type="Proteomes" id="UP000177796"/>
    </source>
</evidence>
<feature type="signal peptide" evidence="2">
    <location>
        <begin position="1"/>
        <end position="35"/>
    </location>
</feature>
<dbReference type="Proteomes" id="UP000177796">
    <property type="component" value="Unassembled WGS sequence"/>
</dbReference>
<accession>A0A1F8FSD5</accession>
<dbReference type="AlphaFoldDB" id="A0A1F8FSD5"/>
<proteinExistence type="predicted"/>
<name>A0A1F8FSD5_9BACT</name>
<reference evidence="3 4" key="1">
    <citation type="journal article" date="2016" name="Nat. Commun.">
        <title>Thousands of microbial genomes shed light on interconnected biogeochemical processes in an aquifer system.</title>
        <authorList>
            <person name="Anantharaman K."/>
            <person name="Brown C.T."/>
            <person name="Hug L.A."/>
            <person name="Sharon I."/>
            <person name="Castelle C.J."/>
            <person name="Probst A.J."/>
            <person name="Thomas B.C."/>
            <person name="Singh A."/>
            <person name="Wilkins M.J."/>
            <person name="Karaoz U."/>
            <person name="Brodie E.L."/>
            <person name="Williams K.H."/>
            <person name="Hubbard S.S."/>
            <person name="Banfield J.F."/>
        </authorList>
    </citation>
    <scope>NUCLEOTIDE SEQUENCE [LARGE SCALE GENOMIC DNA]</scope>
</reference>
<evidence type="ECO:0000313" key="3">
    <source>
        <dbReference type="EMBL" id="OGN15925.1"/>
    </source>
</evidence>
<dbReference type="EMBL" id="MGJY01000024">
    <property type="protein sequence ID" value="OGN15925.1"/>
    <property type="molecule type" value="Genomic_DNA"/>
</dbReference>
<feature type="compositionally biased region" description="Low complexity" evidence="1">
    <location>
        <begin position="227"/>
        <end position="240"/>
    </location>
</feature>
<feature type="region of interest" description="Disordered" evidence="1">
    <location>
        <begin position="220"/>
        <end position="240"/>
    </location>
</feature>
<protein>
    <submittedName>
        <fullName evidence="3">Uncharacterized protein</fullName>
    </submittedName>
</protein>
<sequence>MVTEIQNKIQWRATFILLGGVFGFFLLAMPMFAQAAPPAFVACGAYQGPNNQNAITPALPSGLQVNDILLLFLETANDPITIPTPNGGTWIEVTNSPQGTGTAGGTSATRLTVFWSRYNGTQGNPTTSDSGSGNHQNGVICAWRGVITSGNPWDVTSGGVETTSDSTWSIIGATTGVSDALVIIAAARMDDSNAAHFSAWTNADIPNILERADGGGTGGNGGGIGVAEGQKTTPGSYTSTTVTNSTATVKGFMTIALKPEPPPANQVTVGTALTQPSYVVEGNTNVVMGAFTFISSASSANISSIKISETDPIMNASANLSNVRIYYETAASCGGYDGTEFLFGSASFVSEIATISGSMPVGTSQVCAYVVLDVGASAGALNNIEIEITASGDVTASGGMITGTFPVQISGNTIIRADSGTIMSSEIDFDWVPGQTSWGEVILSTTETDGDVKIRVYRTASAPCDTMLSNLELLGNETGLDASSPLSIASLSDVTTTYNKICIQATLTAGAFAAPTLNQWAVTWAPPLGAFEQSAYRFFENDDATTVTTALAAQDTSAILISPNQAFRLRLLIHVGGSALPISGQNFKLQYSPRSGSCDAGFVGETYGDVTTSGIISYNNNSPPDSASLTPNVSLDPTHSGHTVVSQTYEELNNFTNAVAAIPSGQDGQWDFVLKANSAPSNTSYCFRAVKSDGSLLPTYTVIPEIVSPVLYALSGTYISSPFDTGTPSAFTVIEWDWSKTNGSCSSCAIRFQIRTSLDGASWTPTWSGPDGDDGDETDYFTMPTGEIINKDHNGDRWVRYRATFDGDGVNTPILEEMRIFYHSQQ</sequence>
<evidence type="ECO:0000256" key="2">
    <source>
        <dbReference type="SAM" id="SignalP"/>
    </source>
</evidence>
<organism evidence="3 4">
    <name type="scientific">Candidatus Yanofskybacteria bacterium RIFCSPHIGHO2_02_FULL_46_19</name>
    <dbReference type="NCBI Taxonomy" id="1802684"/>
    <lineage>
        <taxon>Bacteria</taxon>
        <taxon>Candidatus Yanofskyibacteriota</taxon>
    </lineage>
</organism>
<keyword evidence="2" id="KW-0732">Signal</keyword>